<feature type="region of interest" description="Disordered" evidence="1">
    <location>
        <begin position="51"/>
        <end position="99"/>
    </location>
</feature>
<accession>A0A4C1V9A0</accession>
<feature type="region of interest" description="Disordered" evidence="1">
    <location>
        <begin position="1"/>
        <end position="33"/>
    </location>
</feature>
<gene>
    <name evidence="2" type="ORF">EVAR_19476_1</name>
</gene>
<name>A0A4C1V9A0_EUMVA</name>
<dbReference type="AlphaFoldDB" id="A0A4C1V9A0"/>
<dbReference type="Proteomes" id="UP000299102">
    <property type="component" value="Unassembled WGS sequence"/>
</dbReference>
<proteinExistence type="predicted"/>
<reference evidence="2 3" key="1">
    <citation type="journal article" date="2019" name="Commun. Biol.">
        <title>The bagworm genome reveals a unique fibroin gene that provides high tensile strength.</title>
        <authorList>
            <person name="Kono N."/>
            <person name="Nakamura H."/>
            <person name="Ohtoshi R."/>
            <person name="Tomita M."/>
            <person name="Numata K."/>
            <person name="Arakawa K."/>
        </authorList>
    </citation>
    <scope>NUCLEOTIDE SEQUENCE [LARGE SCALE GENOMIC DNA]</scope>
</reference>
<evidence type="ECO:0000313" key="2">
    <source>
        <dbReference type="EMBL" id="GBP35256.1"/>
    </source>
</evidence>
<organism evidence="2 3">
    <name type="scientific">Eumeta variegata</name>
    <name type="common">Bagworm moth</name>
    <name type="synonym">Eumeta japonica</name>
    <dbReference type="NCBI Taxonomy" id="151549"/>
    <lineage>
        <taxon>Eukaryota</taxon>
        <taxon>Metazoa</taxon>
        <taxon>Ecdysozoa</taxon>
        <taxon>Arthropoda</taxon>
        <taxon>Hexapoda</taxon>
        <taxon>Insecta</taxon>
        <taxon>Pterygota</taxon>
        <taxon>Neoptera</taxon>
        <taxon>Endopterygota</taxon>
        <taxon>Lepidoptera</taxon>
        <taxon>Glossata</taxon>
        <taxon>Ditrysia</taxon>
        <taxon>Tineoidea</taxon>
        <taxon>Psychidae</taxon>
        <taxon>Oiketicinae</taxon>
        <taxon>Eumeta</taxon>
    </lineage>
</organism>
<keyword evidence="3" id="KW-1185">Reference proteome</keyword>
<evidence type="ECO:0000256" key="1">
    <source>
        <dbReference type="SAM" id="MobiDB-lite"/>
    </source>
</evidence>
<comment type="caution">
    <text evidence="2">The sequence shown here is derived from an EMBL/GenBank/DDBJ whole genome shotgun (WGS) entry which is preliminary data.</text>
</comment>
<feature type="compositionally biased region" description="Polar residues" evidence="1">
    <location>
        <begin position="51"/>
        <end position="62"/>
    </location>
</feature>
<dbReference type="EMBL" id="BGZK01000301">
    <property type="protein sequence ID" value="GBP35256.1"/>
    <property type="molecule type" value="Genomic_DNA"/>
</dbReference>
<sequence>MECTRSVPKGPRRPLDRVKRGRAGGGGWGAQVHAPGLSACLRADRSPLSSFSRMPMVSAQTPARSGRAAGGGRNHAEPIDTDEKSAARRPGCRRSSVIL</sequence>
<evidence type="ECO:0000313" key="3">
    <source>
        <dbReference type="Proteomes" id="UP000299102"/>
    </source>
</evidence>
<feature type="compositionally biased region" description="Basic and acidic residues" evidence="1">
    <location>
        <begin position="74"/>
        <end position="86"/>
    </location>
</feature>
<protein>
    <submittedName>
        <fullName evidence="2">Uncharacterized protein</fullName>
    </submittedName>
</protein>